<dbReference type="RefSeq" id="WP_087372098.1">
    <property type="nucleotide sequence ID" value="NZ_NFKK01000005.1"/>
</dbReference>
<dbReference type="EMBL" id="NFKK01000005">
    <property type="protein sequence ID" value="OUP53222.1"/>
    <property type="molecule type" value="Genomic_DNA"/>
</dbReference>
<reference evidence="3" key="1">
    <citation type="submission" date="2017-04" db="EMBL/GenBank/DDBJ databases">
        <title>Function of individual gut microbiota members based on whole genome sequencing of pure cultures obtained from chicken caecum.</title>
        <authorList>
            <person name="Medvecky M."/>
            <person name="Cejkova D."/>
            <person name="Polansky O."/>
            <person name="Karasova D."/>
            <person name="Kubasova T."/>
            <person name="Cizek A."/>
            <person name="Rychlik I."/>
        </authorList>
    </citation>
    <scope>NUCLEOTIDE SEQUENCE [LARGE SCALE GENOMIC DNA]</scope>
    <source>
        <strain evidence="3">An180</strain>
    </source>
</reference>
<protein>
    <submittedName>
        <fullName evidence="2">Uncharacterized protein</fullName>
    </submittedName>
</protein>
<evidence type="ECO:0000256" key="1">
    <source>
        <dbReference type="SAM" id="Coils"/>
    </source>
</evidence>
<name>A0A1Y4LGI0_9FIRM</name>
<gene>
    <name evidence="2" type="ORF">B5F17_06525</name>
</gene>
<dbReference type="AlphaFoldDB" id="A0A1Y4LGI0"/>
<feature type="coiled-coil region" evidence="1">
    <location>
        <begin position="23"/>
        <end position="50"/>
    </location>
</feature>
<comment type="caution">
    <text evidence="2">The sequence shown here is derived from an EMBL/GenBank/DDBJ whole genome shotgun (WGS) entry which is preliminary data.</text>
</comment>
<organism evidence="2 3">
    <name type="scientific">Butyricicoccus pullicaecorum</name>
    <dbReference type="NCBI Taxonomy" id="501571"/>
    <lineage>
        <taxon>Bacteria</taxon>
        <taxon>Bacillati</taxon>
        <taxon>Bacillota</taxon>
        <taxon>Clostridia</taxon>
        <taxon>Eubacteriales</taxon>
        <taxon>Butyricicoccaceae</taxon>
        <taxon>Butyricicoccus</taxon>
    </lineage>
</organism>
<dbReference type="Proteomes" id="UP000195897">
    <property type="component" value="Unassembled WGS sequence"/>
</dbReference>
<keyword evidence="1" id="KW-0175">Coiled coil</keyword>
<proteinExistence type="predicted"/>
<evidence type="ECO:0000313" key="3">
    <source>
        <dbReference type="Proteomes" id="UP000195897"/>
    </source>
</evidence>
<evidence type="ECO:0000313" key="2">
    <source>
        <dbReference type="EMBL" id="OUP53222.1"/>
    </source>
</evidence>
<accession>A0A1Y4LGI0</accession>
<sequence>MKELNAYLDKDRLMISVENLPGLAEKISKIEGLEEALRQAVKDLRDYQIQVLLQVKSDDQAF</sequence>